<evidence type="ECO:0000256" key="8">
    <source>
        <dbReference type="RuleBase" id="RU003829"/>
    </source>
</evidence>
<dbReference type="InterPro" id="IPR016159">
    <property type="entry name" value="Cullin_repeat-like_dom_sf"/>
</dbReference>
<dbReference type="InterPro" id="IPR019559">
    <property type="entry name" value="Cullin_neddylation_domain"/>
</dbReference>
<feature type="region of interest" description="Disordered" evidence="9">
    <location>
        <begin position="1"/>
        <end position="107"/>
    </location>
</feature>
<dbReference type="InterPro" id="IPR045093">
    <property type="entry name" value="Cullin"/>
</dbReference>
<dbReference type="GO" id="GO:0031461">
    <property type="term" value="C:cullin-RING ubiquitin ligase complex"/>
    <property type="evidence" value="ECO:0007669"/>
    <property type="project" value="InterPro"/>
</dbReference>
<keyword evidence="4" id="KW-0833">Ubl conjugation pathway</keyword>
<dbReference type="Gene3D" id="1.10.10.10">
    <property type="entry name" value="Winged helix-like DNA-binding domain superfamily/Winged helix DNA-binding domain"/>
    <property type="match status" value="1"/>
</dbReference>
<dbReference type="FunFam" id="1.20.1310.10:FF:000004">
    <property type="entry name" value="Cullin 4B"/>
    <property type="match status" value="1"/>
</dbReference>
<dbReference type="Pfam" id="PF26557">
    <property type="entry name" value="Cullin_AB"/>
    <property type="match status" value="1"/>
</dbReference>
<evidence type="ECO:0000256" key="3">
    <source>
        <dbReference type="ARBA" id="ARBA00022499"/>
    </source>
</evidence>
<dbReference type="InterPro" id="IPR001373">
    <property type="entry name" value="Cullin_N"/>
</dbReference>
<evidence type="ECO:0000313" key="11">
    <source>
        <dbReference type="EMBL" id="PQQ20437.1"/>
    </source>
</evidence>
<dbReference type="FunFam" id="1.20.1310.10:FF:000001">
    <property type="entry name" value="Cullin 3"/>
    <property type="match status" value="1"/>
</dbReference>
<dbReference type="PROSITE" id="PS50069">
    <property type="entry name" value="CULLIN_2"/>
    <property type="match status" value="1"/>
</dbReference>
<gene>
    <name evidence="11" type="ORF">Pyn_32718</name>
</gene>
<dbReference type="SUPFAM" id="SSF75632">
    <property type="entry name" value="Cullin homology domain"/>
    <property type="match status" value="1"/>
</dbReference>
<dbReference type="Pfam" id="PF00888">
    <property type="entry name" value="Cullin"/>
    <property type="match status" value="1"/>
</dbReference>
<dbReference type="SUPFAM" id="SSF46785">
    <property type="entry name" value="Winged helix' DNA-binding domain"/>
    <property type="match status" value="1"/>
</dbReference>
<dbReference type="GO" id="GO:0031625">
    <property type="term" value="F:ubiquitin protein ligase binding"/>
    <property type="evidence" value="ECO:0007669"/>
    <property type="project" value="InterPro"/>
</dbReference>
<sequence length="816" mass="93429">MSHPTKRSSAINNNTSSSTSSSLNPSSGPPMKKAKSQAVACSLDPSKNGLHHHHHHHSHTHPSQDPDNDVVFDPSTMALDEDLKSDDPSSRAVAANLSRKKAQPPQPTKKLVIKLLKAKPTLPTNFEEETWAKLKSAICAIFLKKPDSCDSEKLYQAVNDLCLHKMGGSLYQRIEKECERHIAAALQSLVGQSPDLVVFLSLVERCWQDLCDQMLMIRGIALYLDRTYVKQTPNVRSLWDMGLQLFRKHSSLSPEVEHKTVTGLLRLIEKERLGEAVARTLLNHLLKMFTALGIYSESFEKPFLECTSEFYAAEGMKYMQQADVPDYLKHVETRLHEEHERCLIYLDASTRKPLVATAEKQLLERHIPAILDKGFTLLMDGNRIEDLQRMYTLFSRVNALESLRQALSTYIRRTGQGMIMDEEKDREMVSSLLEFKASLDTIWEESFFKNEAFCNTIKDAFEHLINLRQNRPAELIAKFLDEKLRAGNKGTSEEELEGMLDKVLVLFRFIQDLAKRLLLGKSASIDAEKSMISKLKTECGSQFTNKLEGMFKDIELSKEINESFKQSSQARTKLPSGIEMSVHVLTTGYWPTYPPMDVRLPHELNVYQDIFKEFYLSKYSGRRLMWQNSLGHCVLKAEFPKGKKELAVSLFQTVVLMLFNDAEKLSLQDIKDSTGIEDKELRRTLQSLACGKVRVLQKFPKGRDVEDDDTFTFNDGFTAPLYRIKVNAIQMKETVEENTSTTERVFQDRQYQVDAAIVRIMKTRKVLSHTLLITELFQQLKFPIKPADLKKRIESLIDREYLERDKNNPQIYNYLA</sequence>
<dbReference type="PROSITE" id="PS01256">
    <property type="entry name" value="CULLIN_1"/>
    <property type="match status" value="1"/>
</dbReference>
<feature type="compositionally biased region" description="Basic residues" evidence="9">
    <location>
        <begin position="49"/>
        <end position="60"/>
    </location>
</feature>
<protein>
    <recommendedName>
        <fullName evidence="6">Cullin-4</fullName>
    </recommendedName>
</protein>
<dbReference type="InterPro" id="IPR036388">
    <property type="entry name" value="WH-like_DNA-bd_sf"/>
</dbReference>
<dbReference type="SMART" id="SM00182">
    <property type="entry name" value="CULLIN"/>
    <property type="match status" value="1"/>
</dbReference>
<dbReference type="EMBL" id="PJQY01000036">
    <property type="protein sequence ID" value="PQQ20437.1"/>
    <property type="molecule type" value="Genomic_DNA"/>
</dbReference>
<keyword evidence="12" id="KW-1185">Reference proteome</keyword>
<comment type="pathway">
    <text evidence="1">Protein modification; protein ubiquitination.</text>
</comment>
<name>A0A314ZQH2_PRUYE</name>
<dbReference type="Proteomes" id="UP000250321">
    <property type="component" value="Unassembled WGS sequence"/>
</dbReference>
<evidence type="ECO:0000256" key="9">
    <source>
        <dbReference type="SAM" id="MobiDB-lite"/>
    </source>
</evidence>
<dbReference type="OrthoDB" id="27073at2759"/>
<accession>A0A314ZQH2</accession>
<evidence type="ECO:0000256" key="1">
    <source>
        <dbReference type="ARBA" id="ARBA00004906"/>
    </source>
</evidence>
<evidence type="ECO:0000256" key="2">
    <source>
        <dbReference type="ARBA" id="ARBA00006019"/>
    </source>
</evidence>
<keyword evidence="5" id="KW-0832">Ubl conjugation</keyword>
<dbReference type="FunFam" id="3.30.230.130:FF:000006">
    <property type="entry name" value="Cullin-4 like"/>
    <property type="match status" value="1"/>
</dbReference>
<feature type="compositionally biased region" description="Low complexity" evidence="9">
    <location>
        <begin position="8"/>
        <end position="26"/>
    </location>
</feature>
<dbReference type="SUPFAM" id="SSF74788">
    <property type="entry name" value="Cullin repeat-like"/>
    <property type="match status" value="1"/>
</dbReference>
<evidence type="ECO:0000313" key="12">
    <source>
        <dbReference type="Proteomes" id="UP000250321"/>
    </source>
</evidence>
<feature type="domain" description="Cullin family profile" evidence="10">
    <location>
        <begin position="471"/>
        <end position="689"/>
    </location>
</feature>
<dbReference type="InterPro" id="IPR059120">
    <property type="entry name" value="Cullin-like_AB"/>
</dbReference>
<dbReference type="PANTHER" id="PTHR11932">
    <property type="entry name" value="CULLIN"/>
    <property type="match status" value="1"/>
</dbReference>
<dbReference type="InterPro" id="IPR016157">
    <property type="entry name" value="Cullin_CS"/>
</dbReference>
<dbReference type="Gene3D" id="1.20.1310.10">
    <property type="entry name" value="Cullin Repeats"/>
    <property type="match status" value="4"/>
</dbReference>
<comment type="similarity">
    <text evidence="2 7 8">Belongs to the cullin family.</text>
</comment>
<dbReference type="FunFam" id="1.20.1310.10:FF:000002">
    <property type="entry name" value="cullin-3 isoform X1"/>
    <property type="match status" value="1"/>
</dbReference>
<keyword evidence="3" id="KW-1017">Isopeptide bond</keyword>
<evidence type="ECO:0000256" key="4">
    <source>
        <dbReference type="ARBA" id="ARBA00022786"/>
    </source>
</evidence>
<dbReference type="AlphaFoldDB" id="A0A314ZQH2"/>
<dbReference type="Pfam" id="PF10557">
    <property type="entry name" value="Cullin_Nedd8"/>
    <property type="match status" value="1"/>
</dbReference>
<dbReference type="GO" id="GO:0005634">
    <property type="term" value="C:nucleus"/>
    <property type="evidence" value="ECO:0007669"/>
    <property type="project" value="UniProtKB-ARBA"/>
</dbReference>
<proteinExistence type="inferred from homology"/>
<dbReference type="FunFam" id="1.10.10.10:FF:000050">
    <property type="entry name" value="Cullin 4B"/>
    <property type="match status" value="1"/>
</dbReference>
<dbReference type="SMART" id="SM00884">
    <property type="entry name" value="Cullin_Nedd8"/>
    <property type="match status" value="1"/>
</dbReference>
<evidence type="ECO:0000256" key="6">
    <source>
        <dbReference type="ARBA" id="ARBA00069613"/>
    </source>
</evidence>
<dbReference type="STRING" id="2094558.A0A314ZQH2"/>
<dbReference type="FunFam" id="1.20.1310.10:FF:000030">
    <property type="entry name" value="Cullin-4"/>
    <property type="match status" value="1"/>
</dbReference>
<comment type="caution">
    <text evidence="11">The sequence shown here is derived from an EMBL/GenBank/DDBJ whole genome shotgun (WGS) entry which is preliminary data.</text>
</comment>
<evidence type="ECO:0000256" key="7">
    <source>
        <dbReference type="PROSITE-ProRule" id="PRU00330"/>
    </source>
</evidence>
<evidence type="ECO:0000259" key="10">
    <source>
        <dbReference type="PROSITE" id="PS50069"/>
    </source>
</evidence>
<evidence type="ECO:0000256" key="5">
    <source>
        <dbReference type="ARBA" id="ARBA00022843"/>
    </source>
</evidence>
<dbReference type="InterPro" id="IPR036390">
    <property type="entry name" value="WH_DNA-bd_sf"/>
</dbReference>
<dbReference type="GO" id="GO:0006511">
    <property type="term" value="P:ubiquitin-dependent protein catabolic process"/>
    <property type="evidence" value="ECO:0007669"/>
    <property type="project" value="InterPro"/>
</dbReference>
<dbReference type="InterPro" id="IPR036317">
    <property type="entry name" value="Cullin_homology_sf"/>
</dbReference>
<dbReference type="Gene3D" id="3.30.230.130">
    <property type="entry name" value="Cullin, Chain C, Domain 2"/>
    <property type="match status" value="1"/>
</dbReference>
<reference evidence="11 12" key="1">
    <citation type="submission" date="2018-02" db="EMBL/GenBank/DDBJ databases">
        <title>Draft genome of wild Prunus yedoensis var. nudiflora.</title>
        <authorList>
            <person name="Baek S."/>
            <person name="Kim J.-H."/>
            <person name="Choi K."/>
            <person name="Kim G.-B."/>
            <person name="Cho A."/>
            <person name="Jang H."/>
            <person name="Shin C.-H."/>
            <person name="Yu H.-J."/>
            <person name="Mun J.-H."/>
        </authorList>
    </citation>
    <scope>NUCLEOTIDE SEQUENCE [LARGE SCALE GENOMIC DNA]</scope>
    <source>
        <strain evidence="12">cv. Jeju island</strain>
        <tissue evidence="11">Leaf</tissue>
    </source>
</reference>
<dbReference type="InterPro" id="IPR016158">
    <property type="entry name" value="Cullin_homology"/>
</dbReference>
<organism evidence="11 12">
    <name type="scientific">Prunus yedoensis var. nudiflora</name>
    <dbReference type="NCBI Taxonomy" id="2094558"/>
    <lineage>
        <taxon>Eukaryota</taxon>
        <taxon>Viridiplantae</taxon>
        <taxon>Streptophyta</taxon>
        <taxon>Embryophyta</taxon>
        <taxon>Tracheophyta</taxon>
        <taxon>Spermatophyta</taxon>
        <taxon>Magnoliopsida</taxon>
        <taxon>eudicotyledons</taxon>
        <taxon>Gunneridae</taxon>
        <taxon>Pentapetalae</taxon>
        <taxon>rosids</taxon>
        <taxon>fabids</taxon>
        <taxon>Rosales</taxon>
        <taxon>Rosaceae</taxon>
        <taxon>Amygdaloideae</taxon>
        <taxon>Amygdaleae</taxon>
        <taxon>Prunus</taxon>
    </lineage>
</organism>